<accession>A0A3M7RXX1</accession>
<organism evidence="2 3">
    <name type="scientific">Brachionus plicatilis</name>
    <name type="common">Marine rotifer</name>
    <name type="synonym">Brachionus muelleri</name>
    <dbReference type="NCBI Taxonomy" id="10195"/>
    <lineage>
        <taxon>Eukaryota</taxon>
        <taxon>Metazoa</taxon>
        <taxon>Spiralia</taxon>
        <taxon>Gnathifera</taxon>
        <taxon>Rotifera</taxon>
        <taxon>Eurotatoria</taxon>
        <taxon>Monogononta</taxon>
        <taxon>Pseudotrocha</taxon>
        <taxon>Ploima</taxon>
        <taxon>Brachionidae</taxon>
        <taxon>Brachionus</taxon>
    </lineage>
</organism>
<evidence type="ECO:0000313" key="2">
    <source>
        <dbReference type="EMBL" id="RNA28208.1"/>
    </source>
</evidence>
<keyword evidence="1" id="KW-0472">Membrane</keyword>
<dbReference type="AlphaFoldDB" id="A0A3M7RXX1"/>
<proteinExistence type="predicted"/>
<dbReference type="Proteomes" id="UP000276133">
    <property type="component" value="Unassembled WGS sequence"/>
</dbReference>
<evidence type="ECO:0000256" key="1">
    <source>
        <dbReference type="SAM" id="Phobius"/>
    </source>
</evidence>
<protein>
    <submittedName>
        <fullName evidence="2">Uncharacterized protein</fullName>
    </submittedName>
</protein>
<keyword evidence="1" id="KW-1133">Transmembrane helix</keyword>
<feature type="transmembrane region" description="Helical" evidence="1">
    <location>
        <begin position="91"/>
        <end position="111"/>
    </location>
</feature>
<reference evidence="2 3" key="1">
    <citation type="journal article" date="2018" name="Sci. Rep.">
        <title>Genomic signatures of local adaptation to the degree of environmental predictability in rotifers.</title>
        <authorList>
            <person name="Franch-Gras L."/>
            <person name="Hahn C."/>
            <person name="Garcia-Roger E.M."/>
            <person name="Carmona M.J."/>
            <person name="Serra M."/>
            <person name="Gomez A."/>
        </authorList>
    </citation>
    <scope>NUCLEOTIDE SEQUENCE [LARGE SCALE GENOMIC DNA]</scope>
    <source>
        <strain evidence="2">HYR1</strain>
    </source>
</reference>
<evidence type="ECO:0000313" key="3">
    <source>
        <dbReference type="Proteomes" id="UP000276133"/>
    </source>
</evidence>
<dbReference type="EMBL" id="REGN01002421">
    <property type="protein sequence ID" value="RNA28208.1"/>
    <property type="molecule type" value="Genomic_DNA"/>
</dbReference>
<name>A0A3M7RXX1_BRAPC</name>
<keyword evidence="1" id="KW-0812">Transmembrane</keyword>
<comment type="caution">
    <text evidence="2">The sequence shown here is derived from an EMBL/GenBank/DDBJ whole genome shotgun (WGS) entry which is preliminary data.</text>
</comment>
<keyword evidence="3" id="KW-1185">Reference proteome</keyword>
<gene>
    <name evidence="2" type="ORF">BpHYR1_007649</name>
</gene>
<sequence>MQHKIQRRILNYFNFFLFYNHGPNLDQANKMIRLRELILSLLILTFLEFKKKTEKMILQREDKKKAINTKEKGQLHNDFIFELTFRAKKKCIYFLDCLNIYPKLLIFYFFLSALDLEINRQYSNFDNIFHTCLRKKKDKKTGQFSKLRNRRNVINFLYTQKGLIYPMSYTYAFNTL</sequence>